<organism evidence="5 6">
    <name type="scientific">Tritrichomonas musculus</name>
    <dbReference type="NCBI Taxonomy" id="1915356"/>
    <lineage>
        <taxon>Eukaryota</taxon>
        <taxon>Metamonada</taxon>
        <taxon>Parabasalia</taxon>
        <taxon>Tritrichomonadida</taxon>
        <taxon>Tritrichomonadidae</taxon>
        <taxon>Tritrichomonas</taxon>
    </lineage>
</organism>
<reference evidence="5 6" key="1">
    <citation type="submission" date="2024-04" db="EMBL/GenBank/DDBJ databases">
        <title>Tritrichomonas musculus Genome.</title>
        <authorList>
            <person name="Alves-Ferreira E."/>
            <person name="Grigg M."/>
            <person name="Lorenzi H."/>
            <person name="Galac M."/>
        </authorList>
    </citation>
    <scope>NUCLEOTIDE SEQUENCE [LARGE SCALE GENOMIC DNA]</scope>
    <source>
        <strain evidence="5 6">EAF2021</strain>
    </source>
</reference>
<comment type="caution">
    <text evidence="5">The sequence shown here is derived from an EMBL/GenBank/DDBJ whole genome shotgun (WGS) entry which is preliminary data.</text>
</comment>
<sequence>MSILIRNGELERTLNSAGQKLVAIDFSNDNCPPCRMIHPFWESLVGRYKNVVFCTVKCSECPTESQKYGITATPTFIFIRNHKILDQFAGADKNKIIQCLEKNKEVFQGQGRKLDPIPNQEDYFANLQKKRHEQLQQKNQPPQAAPPQAAPPQAIPQKQLPKEIHDELIEFGFSEEKITAAYKATNSNDINVLLNYFENVQNSAPDQQPQQSNAEAGSPEQQPQQSNAEVGSPEQQPQQSNAEVGSPEQPNVQQSAKQEQVANDLTKPLDAEGEKVKEQLVGMGYDGELAQMAINSVGYQNIDKCIEVIGKIERGEPIPMPKHKKTQEEFDAELARYKEIIAKKKQEAAAKVSPKAQAQNELARRKQVLENIEMKRKYDEQQRQLAIEQQQRAKIQDKIDREKVRKKIQAQREEQKRQQEAARSGNAAPPPQQQQQPQKAAPAAKKPITDCTLRLQFPDGTAKVQKFKPEDTIGNVITWIKSNVPAAAYQLIALESAFPKKDFTQANSGQTLLDAQLCPRSQLMVKYV</sequence>
<dbReference type="SUPFAM" id="SSF54236">
    <property type="entry name" value="Ubiquitin-like"/>
    <property type="match status" value="1"/>
</dbReference>
<dbReference type="SMART" id="SM00166">
    <property type="entry name" value="UBX"/>
    <property type="match status" value="1"/>
</dbReference>
<feature type="compositionally biased region" description="Pro residues" evidence="2">
    <location>
        <begin position="143"/>
        <end position="154"/>
    </location>
</feature>
<feature type="region of interest" description="Disordered" evidence="2">
    <location>
        <begin position="203"/>
        <end position="273"/>
    </location>
</feature>
<dbReference type="PANTHER" id="PTHR46115">
    <property type="entry name" value="THIOREDOXIN-LIKE PROTEIN 1"/>
    <property type="match status" value="1"/>
</dbReference>
<keyword evidence="1" id="KW-1015">Disulfide bond</keyword>
<dbReference type="CDD" id="cd01767">
    <property type="entry name" value="UBX"/>
    <property type="match status" value="1"/>
</dbReference>
<feature type="domain" description="UBX" evidence="3">
    <location>
        <begin position="446"/>
        <end position="525"/>
    </location>
</feature>
<dbReference type="PROSITE" id="PS50033">
    <property type="entry name" value="UBX"/>
    <property type="match status" value="1"/>
</dbReference>
<feature type="compositionally biased region" description="Basic and acidic residues" evidence="2">
    <location>
        <begin position="394"/>
        <end position="403"/>
    </location>
</feature>
<feature type="region of interest" description="Disordered" evidence="2">
    <location>
        <begin position="391"/>
        <end position="446"/>
    </location>
</feature>
<evidence type="ECO:0000256" key="1">
    <source>
        <dbReference type="ARBA" id="ARBA00023157"/>
    </source>
</evidence>
<dbReference type="Gene3D" id="3.40.30.10">
    <property type="entry name" value="Glutaredoxin"/>
    <property type="match status" value="1"/>
</dbReference>
<proteinExistence type="predicted"/>
<dbReference type="CDD" id="cd02947">
    <property type="entry name" value="TRX_family"/>
    <property type="match status" value="1"/>
</dbReference>
<dbReference type="PROSITE" id="PS51352">
    <property type="entry name" value="THIOREDOXIN_2"/>
    <property type="match status" value="1"/>
</dbReference>
<accession>A0ABR2KTX6</accession>
<dbReference type="Gene3D" id="3.10.20.90">
    <property type="entry name" value="Phosphatidylinositol 3-kinase Catalytic Subunit, Chain A, domain 1"/>
    <property type="match status" value="1"/>
</dbReference>
<gene>
    <name evidence="5" type="ORF">M9Y10_023015</name>
</gene>
<dbReference type="InterPro" id="IPR013766">
    <property type="entry name" value="Thioredoxin_domain"/>
</dbReference>
<dbReference type="Pfam" id="PF00085">
    <property type="entry name" value="Thioredoxin"/>
    <property type="match status" value="1"/>
</dbReference>
<dbReference type="Pfam" id="PF00789">
    <property type="entry name" value="UBX"/>
    <property type="match status" value="1"/>
</dbReference>
<feature type="domain" description="Thioredoxin" evidence="4">
    <location>
        <begin position="1"/>
        <end position="105"/>
    </location>
</feature>
<feature type="compositionally biased region" description="Basic and acidic residues" evidence="2">
    <location>
        <begin position="410"/>
        <end position="420"/>
    </location>
</feature>
<evidence type="ECO:0000259" key="3">
    <source>
        <dbReference type="PROSITE" id="PS50033"/>
    </source>
</evidence>
<dbReference type="InterPro" id="IPR029071">
    <property type="entry name" value="Ubiquitin-like_domsf"/>
</dbReference>
<evidence type="ECO:0000313" key="5">
    <source>
        <dbReference type="EMBL" id="KAK8894579.1"/>
    </source>
</evidence>
<evidence type="ECO:0000313" key="6">
    <source>
        <dbReference type="Proteomes" id="UP001470230"/>
    </source>
</evidence>
<evidence type="ECO:0000256" key="2">
    <source>
        <dbReference type="SAM" id="MobiDB-lite"/>
    </source>
</evidence>
<protein>
    <recommendedName>
        <fullName evidence="7">Thioredoxin family protein</fullName>
    </recommendedName>
</protein>
<evidence type="ECO:0008006" key="7">
    <source>
        <dbReference type="Google" id="ProtNLM"/>
    </source>
</evidence>
<dbReference type="Proteomes" id="UP001470230">
    <property type="component" value="Unassembled WGS sequence"/>
</dbReference>
<dbReference type="InterPro" id="IPR036249">
    <property type="entry name" value="Thioredoxin-like_sf"/>
</dbReference>
<name>A0ABR2KTX6_9EUKA</name>
<dbReference type="SUPFAM" id="SSF46934">
    <property type="entry name" value="UBA-like"/>
    <property type="match status" value="1"/>
</dbReference>
<keyword evidence="6" id="KW-1185">Reference proteome</keyword>
<feature type="region of interest" description="Disordered" evidence="2">
    <location>
        <begin position="130"/>
        <end position="154"/>
    </location>
</feature>
<dbReference type="InterPro" id="IPR009060">
    <property type="entry name" value="UBA-like_sf"/>
</dbReference>
<dbReference type="SUPFAM" id="SSF52833">
    <property type="entry name" value="Thioredoxin-like"/>
    <property type="match status" value="1"/>
</dbReference>
<evidence type="ECO:0000259" key="4">
    <source>
        <dbReference type="PROSITE" id="PS51352"/>
    </source>
</evidence>
<feature type="compositionally biased region" description="Polar residues" evidence="2">
    <location>
        <begin position="203"/>
        <end position="263"/>
    </location>
</feature>
<feature type="compositionally biased region" description="Low complexity" evidence="2">
    <location>
        <begin position="433"/>
        <end position="446"/>
    </location>
</feature>
<dbReference type="InterPro" id="IPR001012">
    <property type="entry name" value="UBX_dom"/>
</dbReference>
<dbReference type="EMBL" id="JAPFFF010000003">
    <property type="protein sequence ID" value="KAK8894579.1"/>
    <property type="molecule type" value="Genomic_DNA"/>
</dbReference>